<organism evidence="1 2">
    <name type="scientific">Kytococcus aerolatus</name>
    <dbReference type="NCBI Taxonomy" id="592308"/>
    <lineage>
        <taxon>Bacteria</taxon>
        <taxon>Bacillati</taxon>
        <taxon>Actinomycetota</taxon>
        <taxon>Actinomycetes</taxon>
        <taxon>Micrococcales</taxon>
        <taxon>Kytococcaceae</taxon>
        <taxon>Kytococcus</taxon>
    </lineage>
</organism>
<protein>
    <recommendedName>
        <fullName evidence="3">Lipoprotein</fullName>
    </recommendedName>
</protein>
<name>A0A212TDF9_9MICO</name>
<evidence type="ECO:0000313" key="1">
    <source>
        <dbReference type="EMBL" id="SNC63864.1"/>
    </source>
</evidence>
<dbReference type="AlphaFoldDB" id="A0A212TDF9"/>
<reference evidence="1 2" key="1">
    <citation type="submission" date="2017-06" db="EMBL/GenBank/DDBJ databases">
        <authorList>
            <person name="Kim H.J."/>
            <person name="Triplett B.A."/>
        </authorList>
    </citation>
    <scope>NUCLEOTIDE SEQUENCE [LARGE SCALE GENOMIC DNA]</scope>
    <source>
        <strain evidence="1 2">DSM 22179</strain>
    </source>
</reference>
<dbReference type="PROSITE" id="PS51257">
    <property type="entry name" value="PROKAR_LIPOPROTEIN"/>
    <property type="match status" value="1"/>
</dbReference>
<dbReference type="Proteomes" id="UP000198122">
    <property type="component" value="Unassembled WGS sequence"/>
</dbReference>
<gene>
    <name evidence="1" type="ORF">SAMN05445756_0994</name>
</gene>
<evidence type="ECO:0008006" key="3">
    <source>
        <dbReference type="Google" id="ProtNLM"/>
    </source>
</evidence>
<sequence>MAIRGGYGQTMERMRGWGVLAATGVAMVCGTVAGCGGEEEPTAEGSPGASASWTHALLEQETRKGEPLRIVTVEPNPGEGDDALLAGRLVNVDGCVRVDTGQGDPVLPIFPRDAVLLEGGSVEGDLLYVTQKGQPRYIGTPERLGDEVELGGGLSDEVPEEAEVCGEGPVFHVVAEPMED</sequence>
<accession>A0A212TDF9</accession>
<keyword evidence="2" id="KW-1185">Reference proteome</keyword>
<dbReference type="EMBL" id="FYEZ01000001">
    <property type="protein sequence ID" value="SNC63864.1"/>
    <property type="molecule type" value="Genomic_DNA"/>
</dbReference>
<proteinExistence type="predicted"/>
<evidence type="ECO:0000313" key="2">
    <source>
        <dbReference type="Proteomes" id="UP000198122"/>
    </source>
</evidence>